<protein>
    <recommendedName>
        <fullName evidence="3">DUF1725 domain-containing protein</fullName>
    </recommendedName>
</protein>
<dbReference type="PANTHER" id="PTHR19446">
    <property type="entry name" value="REVERSE TRANSCRIPTASES"/>
    <property type="match status" value="1"/>
</dbReference>
<dbReference type="Ensembl" id="ENSSSCT00070001384.1">
    <property type="protein sequence ID" value="ENSSSCP00070001198.1"/>
    <property type="gene ID" value="ENSSSCG00070000747.1"/>
</dbReference>
<reference evidence="1 2" key="1">
    <citation type="submission" date="2017-08" db="EMBL/GenBank/DDBJ databases">
        <title>USMARCv1.0.</title>
        <authorList>
            <person name="Hannum G.I."/>
            <person name="Koren S."/>
            <person name="Schroeder S.G."/>
            <person name="Chin S.C."/>
            <person name="Nonneman D.J."/>
            <person name="Becker S.A."/>
            <person name="Rosen B.D."/>
            <person name="Bickhart D.M."/>
            <person name="Putnam N.H."/>
            <person name="Green R.E."/>
            <person name="Tuggle C.K."/>
            <person name="Liu H."/>
            <person name="Rohrer G.A."/>
            <person name="Warr A."/>
            <person name="Hall R."/>
            <person name="Kim K."/>
            <person name="Hume D.A."/>
            <person name="Talbot R."/>
            <person name="Chow W."/>
            <person name="Howe K."/>
            <person name="Schwartz A.S."/>
            <person name="Watson M."/>
            <person name="Archibald A.L."/>
            <person name="Phillippy A.M."/>
            <person name="Smith T.P.L."/>
        </authorList>
    </citation>
    <scope>NUCLEOTIDE SEQUENCE [LARGE SCALE GENOMIC DNA]</scope>
</reference>
<evidence type="ECO:0000313" key="2">
    <source>
        <dbReference type="Proteomes" id="UP000314985"/>
    </source>
</evidence>
<organism evidence="1 2">
    <name type="scientific">Sus scrofa</name>
    <name type="common">Pig</name>
    <dbReference type="NCBI Taxonomy" id="9823"/>
    <lineage>
        <taxon>Eukaryota</taxon>
        <taxon>Metazoa</taxon>
        <taxon>Chordata</taxon>
        <taxon>Craniata</taxon>
        <taxon>Vertebrata</taxon>
        <taxon>Euteleostomi</taxon>
        <taxon>Mammalia</taxon>
        <taxon>Eutheria</taxon>
        <taxon>Laurasiatheria</taxon>
        <taxon>Artiodactyla</taxon>
        <taxon>Suina</taxon>
        <taxon>Suidae</taxon>
        <taxon>Sus</taxon>
    </lineage>
</organism>
<reference evidence="1" key="2">
    <citation type="submission" date="2025-08" db="UniProtKB">
        <authorList>
            <consortium name="Ensembl"/>
        </authorList>
    </citation>
    <scope>IDENTIFICATION</scope>
</reference>
<accession>A0A4X1SGC0</accession>
<dbReference type="Proteomes" id="UP000314985">
    <property type="component" value="Chromosome 15"/>
</dbReference>
<proteinExistence type="predicted"/>
<dbReference type="AlphaFoldDB" id="A0A4X1SGC0"/>
<evidence type="ECO:0000313" key="1">
    <source>
        <dbReference type="Ensembl" id="ENSSSCP00070001198.1"/>
    </source>
</evidence>
<evidence type="ECO:0008006" key="3">
    <source>
        <dbReference type="Google" id="ProtNLM"/>
    </source>
</evidence>
<name>A0A4X1SGC0_PIG</name>
<sequence>MILYLENPKDSTQKLLELINKFSKVAGYKINIQKSVAFLYTSNETLEKEYKNTIPFKIAPHKIKYLGIHLTKEVKDLYAENYKTLIKEIKEDVKKWKDIPCSWIRKISIVKLATLPKAIYRFNAIPIKLPRTCFTELEQTIQTFIWNNKRPRIAKAILRNKNQAGGITLPDFKKYYKATVIKTVWYWYQNRQRDQWNRIENPEINPDTYGQLIFDKGGSKTIQWRKDSLFNKWSWENWTAIWKRKKLEYSLTPYTKIHSKWIKDLDIRPDTIKFLEENTGQTLSDINDSNILSEPPLRVLTIKTKINKWDLIKLQSFCIAKETLNKMKRQPTEWEKIFASESTDKGFISKIYKHLLQLHTKKTNDPIQKWAEDLNRQFSKEDIQMAEKHMKRCSASLITREMQIKTTLRYHLTPARMAIIKKSTNNKCWRGCGEKGTLVHCWWDCKLVQPLCKAVWRCLRKPNIELPFDSAIPLLGIYPEKTTTCKDTCTPMFTAALFTIAKTWKQPKCPSTEEWIHKMWYIYTMEYYSDIKKNEIPAFFATWMDLETIMLSEASHTMRHQHQMLSLTCGI</sequence>